<organism evidence="5 6">
    <name type="scientific">Actinoallomurus iriomotensis</name>
    <dbReference type="NCBI Taxonomy" id="478107"/>
    <lineage>
        <taxon>Bacteria</taxon>
        <taxon>Bacillati</taxon>
        <taxon>Actinomycetota</taxon>
        <taxon>Actinomycetes</taxon>
        <taxon>Streptosporangiales</taxon>
        <taxon>Thermomonosporaceae</taxon>
        <taxon>Actinoallomurus</taxon>
    </lineage>
</organism>
<accession>A0A9W6RJ74</accession>
<comment type="catalytic activity">
    <reaction evidence="1">
        <text>ATP + protein L-histidine = ADP + protein N-phospho-L-histidine.</text>
        <dbReference type="EC" id="2.7.13.3"/>
    </reaction>
</comment>
<dbReference type="AlphaFoldDB" id="A0A9W6RJ74"/>
<dbReference type="CDD" id="cd00082">
    <property type="entry name" value="HisKA"/>
    <property type="match status" value="1"/>
</dbReference>
<evidence type="ECO:0000313" key="6">
    <source>
        <dbReference type="Proteomes" id="UP001165135"/>
    </source>
</evidence>
<evidence type="ECO:0000259" key="4">
    <source>
        <dbReference type="Pfam" id="PF00512"/>
    </source>
</evidence>
<proteinExistence type="predicted"/>
<comment type="caution">
    <text evidence="5">The sequence shown here is derived from an EMBL/GenBank/DDBJ whole genome shotgun (WGS) entry which is preliminary data.</text>
</comment>
<evidence type="ECO:0000256" key="2">
    <source>
        <dbReference type="ARBA" id="ARBA00004236"/>
    </source>
</evidence>
<dbReference type="EMBL" id="BSTJ01000006">
    <property type="protein sequence ID" value="GLY76713.1"/>
    <property type="molecule type" value="Genomic_DNA"/>
</dbReference>
<comment type="subcellular location">
    <subcellularLocation>
        <location evidence="2">Cell membrane</location>
    </subcellularLocation>
</comment>
<gene>
    <name evidence="5" type="ORF">Airi01_049800</name>
</gene>
<name>A0A9W6RJ74_9ACTN</name>
<dbReference type="RefSeq" id="WP_285625322.1">
    <property type="nucleotide sequence ID" value="NZ_BSTJ01000006.1"/>
</dbReference>
<evidence type="ECO:0000256" key="3">
    <source>
        <dbReference type="ARBA" id="ARBA00012438"/>
    </source>
</evidence>
<dbReference type="GO" id="GO:0000155">
    <property type="term" value="F:phosphorelay sensor kinase activity"/>
    <property type="evidence" value="ECO:0007669"/>
    <property type="project" value="InterPro"/>
</dbReference>
<dbReference type="InterPro" id="IPR003661">
    <property type="entry name" value="HisK_dim/P_dom"/>
</dbReference>
<dbReference type="EC" id="2.7.13.3" evidence="3"/>
<feature type="domain" description="Signal transduction histidine kinase dimerisation/phosphoacceptor" evidence="4">
    <location>
        <begin position="14"/>
        <end position="74"/>
    </location>
</feature>
<evidence type="ECO:0000313" key="5">
    <source>
        <dbReference type="EMBL" id="GLY76713.1"/>
    </source>
</evidence>
<dbReference type="Gene3D" id="1.10.287.130">
    <property type="match status" value="1"/>
</dbReference>
<reference evidence="5" key="1">
    <citation type="submission" date="2023-03" db="EMBL/GenBank/DDBJ databases">
        <title>Actinoallomurus iriomotensis NBRC 103681.</title>
        <authorList>
            <person name="Ichikawa N."/>
            <person name="Sato H."/>
            <person name="Tonouchi N."/>
        </authorList>
    </citation>
    <scope>NUCLEOTIDE SEQUENCE</scope>
    <source>
        <strain evidence="5">NBRC 103681</strain>
    </source>
</reference>
<dbReference type="SUPFAM" id="SSF47384">
    <property type="entry name" value="Homodimeric domain of signal transducing histidine kinase"/>
    <property type="match status" value="1"/>
</dbReference>
<dbReference type="GO" id="GO:0005886">
    <property type="term" value="C:plasma membrane"/>
    <property type="evidence" value="ECO:0007669"/>
    <property type="project" value="UniProtKB-SubCell"/>
</dbReference>
<sequence length="91" mass="10253">MDDNRHQGQELAPQLVTELSHALRTPLTSILVYAWLLADNPRKNLSAEEVGFATGIHHAGSAILHQIDHILDREARRRHRRPRLRPGTAPA</sequence>
<dbReference type="Proteomes" id="UP001165135">
    <property type="component" value="Unassembled WGS sequence"/>
</dbReference>
<dbReference type="InterPro" id="IPR036097">
    <property type="entry name" value="HisK_dim/P_sf"/>
</dbReference>
<evidence type="ECO:0000256" key="1">
    <source>
        <dbReference type="ARBA" id="ARBA00000085"/>
    </source>
</evidence>
<protein>
    <recommendedName>
        <fullName evidence="3">histidine kinase</fullName>
        <ecNumber evidence="3">2.7.13.3</ecNumber>
    </recommendedName>
</protein>
<dbReference type="Pfam" id="PF00512">
    <property type="entry name" value="HisKA"/>
    <property type="match status" value="1"/>
</dbReference>